<sequence>MPKVVQIRINYLIYLQITTLIVEKAAVFK</sequence>
<dbReference type="Proteomes" id="UP001234495">
    <property type="component" value="Unassembled WGS sequence"/>
</dbReference>
<reference evidence="1 2" key="1">
    <citation type="submission" date="2023-07" db="EMBL/GenBank/DDBJ databases">
        <title>Genomic Encyclopedia of Type Strains, Phase IV (KMG-IV): sequencing the most valuable type-strain genomes for metagenomic binning, comparative biology and taxonomic classification.</title>
        <authorList>
            <person name="Goeker M."/>
        </authorList>
    </citation>
    <scope>NUCLEOTIDE SEQUENCE [LARGE SCALE GENOMIC DNA]</scope>
    <source>
        <strain evidence="1 2">DSM 29005</strain>
    </source>
</reference>
<name>A0ABT9ZMX6_9BACI</name>
<organism evidence="1 2">
    <name type="scientific">Metabacillus malikii</name>
    <dbReference type="NCBI Taxonomy" id="1504265"/>
    <lineage>
        <taxon>Bacteria</taxon>
        <taxon>Bacillati</taxon>
        <taxon>Bacillota</taxon>
        <taxon>Bacilli</taxon>
        <taxon>Bacillales</taxon>
        <taxon>Bacillaceae</taxon>
        <taxon>Metabacillus</taxon>
    </lineage>
</organism>
<comment type="caution">
    <text evidence="1">The sequence shown here is derived from an EMBL/GenBank/DDBJ whole genome shotgun (WGS) entry which is preliminary data.</text>
</comment>
<dbReference type="EMBL" id="JAUSUD010000052">
    <property type="protein sequence ID" value="MDQ0233633.1"/>
    <property type="molecule type" value="Genomic_DNA"/>
</dbReference>
<proteinExistence type="predicted"/>
<keyword evidence="2" id="KW-1185">Reference proteome</keyword>
<evidence type="ECO:0000313" key="2">
    <source>
        <dbReference type="Proteomes" id="UP001234495"/>
    </source>
</evidence>
<evidence type="ECO:0000313" key="1">
    <source>
        <dbReference type="EMBL" id="MDQ0233633.1"/>
    </source>
</evidence>
<gene>
    <name evidence="1" type="ORF">J2S19_004988</name>
</gene>
<protein>
    <submittedName>
        <fullName evidence="1">Uncharacterized protein</fullName>
    </submittedName>
</protein>
<accession>A0ABT9ZMX6</accession>